<evidence type="ECO:0000313" key="8">
    <source>
        <dbReference type="EMBL" id="KEY67690.1"/>
    </source>
</evidence>
<organism evidence="8 9">
    <name type="scientific">Stachybotrys chartarum (strain CBS 109288 / IBT 7711)</name>
    <name type="common">Toxic black mold</name>
    <name type="synonym">Stilbospora chartarum</name>
    <dbReference type="NCBI Taxonomy" id="1280523"/>
    <lineage>
        <taxon>Eukaryota</taxon>
        <taxon>Fungi</taxon>
        <taxon>Dikarya</taxon>
        <taxon>Ascomycota</taxon>
        <taxon>Pezizomycotina</taxon>
        <taxon>Sordariomycetes</taxon>
        <taxon>Hypocreomycetidae</taxon>
        <taxon>Hypocreales</taxon>
        <taxon>Stachybotryaceae</taxon>
        <taxon>Stachybotrys</taxon>
    </lineage>
</organism>
<dbReference type="Proteomes" id="UP000028045">
    <property type="component" value="Unassembled WGS sequence"/>
</dbReference>
<evidence type="ECO:0000256" key="1">
    <source>
        <dbReference type="ARBA" id="ARBA00022723"/>
    </source>
</evidence>
<dbReference type="AlphaFoldDB" id="A0A084AQW1"/>
<dbReference type="InterPro" id="IPR050797">
    <property type="entry name" value="Carb_Metab_Trans_Reg"/>
</dbReference>
<dbReference type="InterPro" id="IPR007219">
    <property type="entry name" value="XnlR_reg_dom"/>
</dbReference>
<keyword evidence="2" id="KW-0805">Transcription regulation</keyword>
<evidence type="ECO:0000256" key="4">
    <source>
        <dbReference type="ARBA" id="ARBA00023163"/>
    </source>
</evidence>
<dbReference type="GO" id="GO:0000981">
    <property type="term" value="F:DNA-binding transcription factor activity, RNA polymerase II-specific"/>
    <property type="evidence" value="ECO:0007669"/>
    <property type="project" value="InterPro"/>
</dbReference>
<dbReference type="InterPro" id="IPR036864">
    <property type="entry name" value="Zn2-C6_fun-type_DNA-bd_sf"/>
</dbReference>
<feature type="region of interest" description="Disordered" evidence="6">
    <location>
        <begin position="252"/>
        <end position="302"/>
    </location>
</feature>
<feature type="domain" description="Zn(2)-C6 fungal-type" evidence="7">
    <location>
        <begin position="175"/>
        <end position="209"/>
    </location>
</feature>
<dbReference type="CDD" id="cd00067">
    <property type="entry name" value="GAL4"/>
    <property type="match status" value="1"/>
</dbReference>
<name>A0A084AQW1_STACB</name>
<keyword evidence="9" id="KW-1185">Reference proteome</keyword>
<evidence type="ECO:0000313" key="9">
    <source>
        <dbReference type="Proteomes" id="UP000028045"/>
    </source>
</evidence>
<reference evidence="8 9" key="1">
    <citation type="journal article" date="2014" name="BMC Genomics">
        <title>Comparative genome sequencing reveals chemotype-specific gene clusters in the toxigenic black mold Stachybotrys.</title>
        <authorList>
            <person name="Semeiks J."/>
            <person name="Borek D."/>
            <person name="Otwinowski Z."/>
            <person name="Grishin N.V."/>
        </authorList>
    </citation>
    <scope>NUCLEOTIDE SEQUENCE [LARGE SCALE GENOMIC DNA]</scope>
    <source>
        <strain evidence="9">CBS 109288 / IBT 7711</strain>
    </source>
</reference>
<dbReference type="OrthoDB" id="5426978at2759"/>
<evidence type="ECO:0000256" key="6">
    <source>
        <dbReference type="SAM" id="MobiDB-lite"/>
    </source>
</evidence>
<keyword evidence="3" id="KW-0238">DNA-binding</keyword>
<dbReference type="Pfam" id="PF00172">
    <property type="entry name" value="Zn_clus"/>
    <property type="match status" value="1"/>
</dbReference>
<sequence length="737" mass="80553">MGPSRDGEPDEANNISYPSPGAETMDAGPFYHTGTRDGAHDADHQDHHVPDQVHVEDHDHPDLQHHEADTPQQHASRPPNLEELQLAAQLGQGLAGTPLLAATDPNMNVEDPGLRTIMPHPEPEQDHTPSYVHDTPVSDPMVQHSMPVPVGPSIPPQYAVDDGIPPRKRSKVSRACDECRRKKIKCDAQSDTGEVPCGSCARSSCPCLFSRVPQKRGPSKGYIKELADRIVNIEQKLVNDSEAAMGHDELERLFAPERSRGPNNSVPAEDANRKRPFSSISSGDFSTPAATRQTPWGSEPRLMQPPSASIETTFGTGSFGNSSLAPQPAALKVDEASSKQDMLSTDITMADSEEIQELDEGLLHEYLNHIQPVYPILANSKERTVSLLEHCPQSIRNAFLTALLSAVQPQDGDVKRASALLAEWESSENPRSRAINIVHAQTLLLLIIDADWRASPSLPFLLARAVALANTMKLWHSASVEPPSEIDSEDELGVRIWFSLVLMDRWYAAGTGRPALIPDSSVVIPPRLVETVGETCFHLIRLSKTQSKIAFVISTLPPGAATPIEPLTGILIDYIENWREDLPAHVLSTSHTVVHLAYWHCRLLISLLNSTAVPAETLWPTKELASLISANEHLRSPLINHFVLLVALSLNKLYRREDARDEASQVMKEIVENPAGVWDSVREKLTELMRPTSSAEAAASQGLQHLADLATAHEGIPVPEDEAAFGPSLVSGYLEAV</sequence>
<dbReference type="PROSITE" id="PS50048">
    <property type="entry name" value="ZN2_CY6_FUNGAL_2"/>
    <property type="match status" value="1"/>
</dbReference>
<dbReference type="HOGENOM" id="CLU_005701_1_0_1"/>
<dbReference type="GO" id="GO:0008270">
    <property type="term" value="F:zinc ion binding"/>
    <property type="evidence" value="ECO:0007669"/>
    <property type="project" value="InterPro"/>
</dbReference>
<dbReference type="PROSITE" id="PS00463">
    <property type="entry name" value="ZN2_CY6_FUNGAL_1"/>
    <property type="match status" value="1"/>
</dbReference>
<accession>A0A084AQW1</accession>
<dbReference type="SMART" id="SM00066">
    <property type="entry name" value="GAL4"/>
    <property type="match status" value="1"/>
</dbReference>
<dbReference type="Gene3D" id="4.10.240.10">
    <property type="entry name" value="Zn(2)-C6 fungal-type DNA-binding domain"/>
    <property type="match status" value="1"/>
</dbReference>
<feature type="compositionally biased region" description="Basic and acidic residues" evidence="6">
    <location>
        <begin position="34"/>
        <end position="69"/>
    </location>
</feature>
<dbReference type="InterPro" id="IPR001138">
    <property type="entry name" value="Zn2Cys6_DnaBD"/>
</dbReference>
<dbReference type="SMART" id="SM00906">
    <property type="entry name" value="Fungal_trans"/>
    <property type="match status" value="1"/>
</dbReference>
<keyword evidence="5" id="KW-0539">Nucleus</keyword>
<dbReference type="GO" id="GO:0003677">
    <property type="term" value="F:DNA binding"/>
    <property type="evidence" value="ECO:0007669"/>
    <property type="project" value="UniProtKB-KW"/>
</dbReference>
<evidence type="ECO:0000259" key="7">
    <source>
        <dbReference type="PROSITE" id="PS50048"/>
    </source>
</evidence>
<dbReference type="SUPFAM" id="SSF57701">
    <property type="entry name" value="Zn2/Cys6 DNA-binding domain"/>
    <property type="match status" value="1"/>
</dbReference>
<evidence type="ECO:0000256" key="5">
    <source>
        <dbReference type="ARBA" id="ARBA00023242"/>
    </source>
</evidence>
<dbReference type="EMBL" id="KL648605">
    <property type="protein sequence ID" value="KEY67690.1"/>
    <property type="molecule type" value="Genomic_DNA"/>
</dbReference>
<dbReference type="PANTHER" id="PTHR31668">
    <property type="entry name" value="GLUCOSE TRANSPORT TRANSCRIPTION REGULATOR RGT1-RELATED-RELATED"/>
    <property type="match status" value="1"/>
</dbReference>
<feature type="region of interest" description="Disordered" evidence="6">
    <location>
        <begin position="1"/>
        <end position="78"/>
    </location>
</feature>
<dbReference type="PANTHER" id="PTHR31668:SF26">
    <property type="entry name" value="GLUCOSE TRANSPORT TRANSCRIPTION REGULATOR RGT1-RELATED"/>
    <property type="match status" value="1"/>
</dbReference>
<dbReference type="CDD" id="cd12148">
    <property type="entry name" value="fungal_TF_MHR"/>
    <property type="match status" value="1"/>
</dbReference>
<evidence type="ECO:0000256" key="2">
    <source>
        <dbReference type="ARBA" id="ARBA00023015"/>
    </source>
</evidence>
<keyword evidence="1" id="KW-0479">Metal-binding</keyword>
<gene>
    <name evidence="8" type="ORF">S7711_03942</name>
</gene>
<evidence type="ECO:0000256" key="3">
    <source>
        <dbReference type="ARBA" id="ARBA00023125"/>
    </source>
</evidence>
<protein>
    <recommendedName>
        <fullName evidence="7">Zn(2)-C6 fungal-type domain-containing protein</fullName>
    </recommendedName>
</protein>
<keyword evidence="4" id="KW-0804">Transcription</keyword>
<dbReference type="GO" id="GO:0006351">
    <property type="term" value="P:DNA-templated transcription"/>
    <property type="evidence" value="ECO:0007669"/>
    <property type="project" value="InterPro"/>
</dbReference>
<proteinExistence type="predicted"/>
<feature type="compositionally biased region" description="Polar residues" evidence="6">
    <location>
        <begin position="278"/>
        <end position="296"/>
    </location>
</feature>